<keyword evidence="4 13" id="KW-0698">rRNA processing</keyword>
<protein>
    <recommendedName>
        <fullName evidence="13">Probable dual-specificity RNA methyltransferase RlmN</fullName>
        <ecNumber evidence="13">2.1.1.192</ecNumber>
    </recommendedName>
    <alternativeName>
        <fullName evidence="13">23S rRNA (adenine(2503)-C(2))-methyltransferase</fullName>
    </alternativeName>
    <alternativeName>
        <fullName evidence="13">23S rRNA m2A2503 methyltransferase</fullName>
    </alternativeName>
    <alternativeName>
        <fullName evidence="13">Ribosomal RNA large subunit methyltransferase N</fullName>
    </alternativeName>
    <alternativeName>
        <fullName evidence="13">tRNA (adenine(37)-C(2))-methyltransferase</fullName>
    </alternativeName>
    <alternativeName>
        <fullName evidence="13">tRNA m2A37 methyltransferase</fullName>
    </alternativeName>
</protein>
<dbReference type="GO" id="GO:0070475">
    <property type="term" value="P:rRNA base methylation"/>
    <property type="evidence" value="ECO:0007669"/>
    <property type="project" value="UniProtKB-UniRule"/>
</dbReference>
<organism evidence="15 16">
    <name type="scientific">Alicyclobacillus ferrooxydans</name>
    <dbReference type="NCBI Taxonomy" id="471514"/>
    <lineage>
        <taxon>Bacteria</taxon>
        <taxon>Bacillati</taxon>
        <taxon>Bacillota</taxon>
        <taxon>Bacilli</taxon>
        <taxon>Bacillales</taxon>
        <taxon>Alicyclobacillaceae</taxon>
        <taxon>Alicyclobacillus</taxon>
    </lineage>
</organism>
<dbReference type="InterPro" id="IPR048641">
    <property type="entry name" value="RlmN_N"/>
</dbReference>
<accession>A0A0P9CR62</accession>
<evidence type="ECO:0000256" key="7">
    <source>
        <dbReference type="ARBA" id="ARBA00022691"/>
    </source>
</evidence>
<dbReference type="InterPro" id="IPR004383">
    <property type="entry name" value="rRNA_lsu_MTrfase_RlmN/Cfr"/>
</dbReference>
<gene>
    <name evidence="13" type="primary">rlmN</name>
    <name evidence="15" type="ORF">AN477_03080</name>
</gene>
<comment type="cofactor">
    <cofactor evidence="13">
        <name>[4Fe-4S] cluster</name>
        <dbReference type="ChEBI" id="CHEBI:49883"/>
    </cofactor>
    <text evidence="13">Binds 1 [4Fe-4S] cluster. The cluster is coordinated with 3 cysteines and an exchangeable S-adenosyl-L-methionine.</text>
</comment>
<dbReference type="InterPro" id="IPR007197">
    <property type="entry name" value="rSAM"/>
</dbReference>
<feature type="binding site" evidence="13">
    <location>
        <position position="111"/>
    </location>
    <ligand>
        <name>[4Fe-4S] cluster</name>
        <dbReference type="ChEBI" id="CHEBI:49883"/>
        <note>4Fe-4S-S-AdoMet</note>
    </ligand>
</feature>
<dbReference type="InterPro" id="IPR040072">
    <property type="entry name" value="Methyltransferase_A"/>
</dbReference>
<comment type="subcellular location">
    <subcellularLocation>
        <location evidence="1 13">Cytoplasm</location>
    </subcellularLocation>
</comment>
<dbReference type="PANTHER" id="PTHR30544:SF5">
    <property type="entry name" value="RADICAL SAM CORE DOMAIN-CONTAINING PROTEIN"/>
    <property type="match status" value="1"/>
</dbReference>
<feature type="binding site" evidence="13">
    <location>
        <begin position="161"/>
        <end position="162"/>
    </location>
    <ligand>
        <name>S-adenosyl-L-methionine</name>
        <dbReference type="ChEBI" id="CHEBI:59789"/>
    </ligand>
</feature>
<dbReference type="PIRSF" id="PIRSF006004">
    <property type="entry name" value="CHP00048"/>
    <property type="match status" value="1"/>
</dbReference>
<dbReference type="GO" id="GO:0019843">
    <property type="term" value="F:rRNA binding"/>
    <property type="evidence" value="ECO:0007669"/>
    <property type="project" value="UniProtKB-UniRule"/>
</dbReference>
<keyword evidence="2 13" id="KW-0004">4Fe-4S</keyword>
<dbReference type="PATRIC" id="fig|471514.4.peg.2951"/>
<feature type="active site" description="Proton acceptor" evidence="13">
    <location>
        <position position="91"/>
    </location>
</feature>
<keyword evidence="11 13" id="KW-0411">Iron-sulfur</keyword>
<dbReference type="STRING" id="471514.AN477_03080"/>
<comment type="caution">
    <text evidence="15">The sequence shown here is derived from an EMBL/GenBank/DDBJ whole genome shotgun (WGS) entry which is preliminary data.</text>
</comment>
<sequence>MIHIYDLTLSELEAWFEAAGQPVYRAIQVYQWLYQKRAKSFQVMSNLPKTLRDRLAEEMEISRANEVTRQTSKVDGTVKFLLEWPDQVTVETVLMRHDYGNSVCVSSQVGCKMGCTFCASTLGGMIRQMKAGEMVEQLMYSQHLLDEHAGRVSSIVLMGSGEPMDNYEEVMKFIDIVSDPHGLGIGQRHITISTVGLVPGIMRLADDGRPITLAVSLHAPNDELRGAMMPVNKAYPIAKLMEACHYYYNKTGKRISFEYALVGGKNDSLEEARQLAEILKGLPSHVNLIPVNYVPERNLVRTSKNQIYDFWNELKRLGVNATIRREMGHDISAACGQLRAEHAEHVEKT</sequence>
<feature type="active site" description="S-methylcysteine intermediate" evidence="13">
    <location>
        <position position="335"/>
    </location>
</feature>
<dbReference type="InterPro" id="IPR013785">
    <property type="entry name" value="Aldolase_TIM"/>
</dbReference>
<evidence type="ECO:0000313" key="16">
    <source>
        <dbReference type="Proteomes" id="UP000050482"/>
    </source>
</evidence>
<evidence type="ECO:0000259" key="14">
    <source>
        <dbReference type="PROSITE" id="PS51918"/>
    </source>
</evidence>
<dbReference type="GO" id="GO:0005737">
    <property type="term" value="C:cytoplasm"/>
    <property type="evidence" value="ECO:0007669"/>
    <property type="project" value="UniProtKB-SubCell"/>
</dbReference>
<proteinExistence type="inferred from homology"/>
<evidence type="ECO:0000256" key="1">
    <source>
        <dbReference type="ARBA" id="ARBA00004496"/>
    </source>
</evidence>
<evidence type="ECO:0000256" key="12">
    <source>
        <dbReference type="ARBA" id="ARBA00023157"/>
    </source>
</evidence>
<feature type="binding site" evidence="13">
    <location>
        <position position="115"/>
    </location>
    <ligand>
        <name>[4Fe-4S] cluster</name>
        <dbReference type="ChEBI" id="CHEBI:49883"/>
        <note>4Fe-4S-S-AdoMet</note>
    </ligand>
</feature>
<feature type="domain" description="Radical SAM core" evidence="14">
    <location>
        <begin position="97"/>
        <end position="330"/>
    </location>
</feature>
<dbReference type="NCBIfam" id="TIGR00048">
    <property type="entry name" value="rRNA_mod_RlmN"/>
    <property type="match status" value="1"/>
</dbReference>
<keyword evidence="10 13" id="KW-0408">Iron</keyword>
<dbReference type="SFLD" id="SFLDG01062">
    <property type="entry name" value="methyltransferase_(Class_A)"/>
    <property type="match status" value="1"/>
</dbReference>
<keyword evidence="16" id="KW-1185">Reference proteome</keyword>
<dbReference type="SFLD" id="SFLDS00029">
    <property type="entry name" value="Radical_SAM"/>
    <property type="match status" value="1"/>
</dbReference>
<dbReference type="GO" id="GO:0046872">
    <property type="term" value="F:metal ion binding"/>
    <property type="evidence" value="ECO:0007669"/>
    <property type="project" value="UniProtKB-KW"/>
</dbReference>
<evidence type="ECO:0000256" key="10">
    <source>
        <dbReference type="ARBA" id="ARBA00023004"/>
    </source>
</evidence>
<dbReference type="HAMAP" id="MF_01849">
    <property type="entry name" value="RNA_methyltr_RlmN"/>
    <property type="match status" value="1"/>
</dbReference>
<keyword evidence="5 13" id="KW-0489">Methyltransferase</keyword>
<dbReference type="RefSeq" id="WP_054967691.1">
    <property type="nucleotide sequence ID" value="NZ_LJCO01000011.1"/>
</dbReference>
<keyword evidence="8 13" id="KW-0819">tRNA processing</keyword>
<feature type="binding site" evidence="13">
    <location>
        <position position="292"/>
    </location>
    <ligand>
        <name>S-adenosyl-L-methionine</name>
        <dbReference type="ChEBI" id="CHEBI:59789"/>
    </ligand>
</feature>
<dbReference type="InterPro" id="IPR027492">
    <property type="entry name" value="RNA_MTrfase_RlmN"/>
</dbReference>
<dbReference type="GO" id="GO:0002935">
    <property type="term" value="F:tRNA (adenine(37)-C2)-methyltransferase activity"/>
    <property type="evidence" value="ECO:0007669"/>
    <property type="project" value="UniProtKB-UniRule"/>
</dbReference>
<dbReference type="GO" id="GO:0030488">
    <property type="term" value="P:tRNA methylation"/>
    <property type="evidence" value="ECO:0007669"/>
    <property type="project" value="UniProtKB-UniRule"/>
</dbReference>
<dbReference type="Gene3D" id="1.10.150.530">
    <property type="match status" value="1"/>
</dbReference>
<dbReference type="Gene3D" id="3.20.20.70">
    <property type="entry name" value="Aldolase class I"/>
    <property type="match status" value="1"/>
</dbReference>
<feature type="binding site" evidence="13">
    <location>
        <position position="193"/>
    </location>
    <ligand>
        <name>S-adenosyl-L-methionine</name>
        <dbReference type="ChEBI" id="CHEBI:59789"/>
    </ligand>
</feature>
<comment type="catalytic activity">
    <reaction evidence="13">
        <text>adenosine(2503) in 23S rRNA + 2 reduced [2Fe-2S]-[ferredoxin] + 2 S-adenosyl-L-methionine = 2-methyladenosine(2503) in 23S rRNA + 5'-deoxyadenosine + L-methionine + 2 oxidized [2Fe-2S]-[ferredoxin] + S-adenosyl-L-homocysteine</text>
        <dbReference type="Rhea" id="RHEA:42916"/>
        <dbReference type="Rhea" id="RHEA-COMP:10000"/>
        <dbReference type="Rhea" id="RHEA-COMP:10001"/>
        <dbReference type="Rhea" id="RHEA-COMP:10152"/>
        <dbReference type="Rhea" id="RHEA-COMP:10282"/>
        <dbReference type="ChEBI" id="CHEBI:17319"/>
        <dbReference type="ChEBI" id="CHEBI:33737"/>
        <dbReference type="ChEBI" id="CHEBI:33738"/>
        <dbReference type="ChEBI" id="CHEBI:57844"/>
        <dbReference type="ChEBI" id="CHEBI:57856"/>
        <dbReference type="ChEBI" id="CHEBI:59789"/>
        <dbReference type="ChEBI" id="CHEBI:74411"/>
        <dbReference type="ChEBI" id="CHEBI:74497"/>
        <dbReference type="EC" id="2.1.1.192"/>
    </reaction>
</comment>
<dbReference type="Proteomes" id="UP000050482">
    <property type="component" value="Unassembled WGS sequence"/>
</dbReference>
<dbReference type="CDD" id="cd01335">
    <property type="entry name" value="Radical_SAM"/>
    <property type="match status" value="1"/>
</dbReference>
<evidence type="ECO:0000256" key="8">
    <source>
        <dbReference type="ARBA" id="ARBA00022694"/>
    </source>
</evidence>
<feature type="binding site" evidence="13">
    <location>
        <position position="118"/>
    </location>
    <ligand>
        <name>[4Fe-4S] cluster</name>
        <dbReference type="ChEBI" id="CHEBI:49883"/>
        <note>4Fe-4S-S-AdoMet</note>
    </ligand>
</feature>
<comment type="caution">
    <text evidence="13">Lacks conserved residue(s) required for the propagation of feature annotation.</text>
</comment>
<evidence type="ECO:0000313" key="15">
    <source>
        <dbReference type="EMBL" id="KPV45348.1"/>
    </source>
</evidence>
<dbReference type="OrthoDB" id="9793973at2"/>
<feature type="binding site" evidence="13">
    <location>
        <begin position="216"/>
        <end position="218"/>
    </location>
    <ligand>
        <name>S-adenosyl-L-methionine</name>
        <dbReference type="ChEBI" id="CHEBI:59789"/>
    </ligand>
</feature>
<evidence type="ECO:0000256" key="2">
    <source>
        <dbReference type="ARBA" id="ARBA00022485"/>
    </source>
</evidence>
<evidence type="ECO:0000256" key="5">
    <source>
        <dbReference type="ARBA" id="ARBA00022603"/>
    </source>
</evidence>
<name>A0A0P9CR62_9BACL</name>
<dbReference type="PROSITE" id="PS51918">
    <property type="entry name" value="RADICAL_SAM"/>
    <property type="match status" value="1"/>
</dbReference>
<dbReference type="AlphaFoldDB" id="A0A0P9CR62"/>
<dbReference type="InterPro" id="IPR058240">
    <property type="entry name" value="rSAM_sf"/>
</dbReference>
<evidence type="ECO:0000256" key="4">
    <source>
        <dbReference type="ARBA" id="ARBA00022552"/>
    </source>
</evidence>
<keyword evidence="9 13" id="KW-0479">Metal-binding</keyword>
<evidence type="ECO:0000256" key="6">
    <source>
        <dbReference type="ARBA" id="ARBA00022679"/>
    </source>
</evidence>
<keyword evidence="6 13" id="KW-0808">Transferase</keyword>
<dbReference type="SFLD" id="SFLDF00275">
    <property type="entry name" value="adenosine_C2_methyltransferase"/>
    <property type="match status" value="1"/>
</dbReference>
<evidence type="ECO:0000256" key="11">
    <source>
        <dbReference type="ARBA" id="ARBA00023014"/>
    </source>
</evidence>
<dbReference type="GO" id="GO:0070040">
    <property type="term" value="F:rRNA (adenine(2503)-C2-)-methyltransferase activity"/>
    <property type="evidence" value="ECO:0007669"/>
    <property type="project" value="UniProtKB-UniRule"/>
</dbReference>
<dbReference type="EMBL" id="LJCO01000011">
    <property type="protein sequence ID" value="KPV45348.1"/>
    <property type="molecule type" value="Genomic_DNA"/>
</dbReference>
<dbReference type="PANTHER" id="PTHR30544">
    <property type="entry name" value="23S RRNA METHYLTRANSFERASE"/>
    <property type="match status" value="1"/>
</dbReference>
<keyword evidence="3 13" id="KW-0963">Cytoplasm</keyword>
<comment type="similarity">
    <text evidence="13">Belongs to the radical SAM superfamily. RlmN family.</text>
</comment>
<dbReference type="GO" id="GO:0000049">
    <property type="term" value="F:tRNA binding"/>
    <property type="evidence" value="ECO:0007669"/>
    <property type="project" value="UniProtKB-UniRule"/>
</dbReference>
<reference evidence="15 16" key="1">
    <citation type="submission" date="2015-09" db="EMBL/GenBank/DDBJ databases">
        <title>Draft genome sequence of Alicyclobacillus ferrooxydans DSM 22381.</title>
        <authorList>
            <person name="Hemp J."/>
        </authorList>
    </citation>
    <scope>NUCLEOTIDE SEQUENCE [LARGE SCALE GENOMIC DNA]</scope>
    <source>
        <strain evidence="15 16">TC-34</strain>
    </source>
</reference>
<evidence type="ECO:0000256" key="9">
    <source>
        <dbReference type="ARBA" id="ARBA00022723"/>
    </source>
</evidence>
<comment type="catalytic activity">
    <reaction evidence="13">
        <text>adenosine(37) in tRNA + 2 reduced [2Fe-2S]-[ferredoxin] + 2 S-adenosyl-L-methionine = 2-methyladenosine(37) in tRNA + 5'-deoxyadenosine + L-methionine + 2 oxidized [2Fe-2S]-[ferredoxin] + S-adenosyl-L-homocysteine</text>
        <dbReference type="Rhea" id="RHEA:43332"/>
        <dbReference type="Rhea" id="RHEA-COMP:10000"/>
        <dbReference type="Rhea" id="RHEA-COMP:10001"/>
        <dbReference type="Rhea" id="RHEA-COMP:10162"/>
        <dbReference type="Rhea" id="RHEA-COMP:10485"/>
        <dbReference type="ChEBI" id="CHEBI:17319"/>
        <dbReference type="ChEBI" id="CHEBI:33737"/>
        <dbReference type="ChEBI" id="CHEBI:33738"/>
        <dbReference type="ChEBI" id="CHEBI:57844"/>
        <dbReference type="ChEBI" id="CHEBI:57856"/>
        <dbReference type="ChEBI" id="CHEBI:59789"/>
        <dbReference type="ChEBI" id="CHEBI:74411"/>
        <dbReference type="ChEBI" id="CHEBI:74497"/>
        <dbReference type="EC" id="2.1.1.192"/>
    </reaction>
</comment>
<dbReference type="FunFam" id="3.20.20.70:FF:000014">
    <property type="entry name" value="Probable dual-specificity RNA methyltransferase RlmN"/>
    <property type="match status" value="1"/>
</dbReference>
<keyword evidence="12 13" id="KW-1015">Disulfide bond</keyword>
<evidence type="ECO:0000256" key="3">
    <source>
        <dbReference type="ARBA" id="ARBA00022490"/>
    </source>
</evidence>
<dbReference type="Pfam" id="PF21016">
    <property type="entry name" value="RlmN_N"/>
    <property type="match status" value="1"/>
</dbReference>
<dbReference type="Pfam" id="PF04055">
    <property type="entry name" value="Radical_SAM"/>
    <property type="match status" value="1"/>
</dbReference>
<comment type="miscellaneous">
    <text evidence="13">Reaction proceeds by a ping-pong mechanism involving intermediate methylation of a conserved cysteine residue.</text>
</comment>
<dbReference type="GO" id="GO:0051539">
    <property type="term" value="F:4 iron, 4 sulfur cluster binding"/>
    <property type="evidence" value="ECO:0007669"/>
    <property type="project" value="UniProtKB-UniRule"/>
</dbReference>
<comment type="function">
    <text evidence="13">Specifically methylates position 2 of adenine 2503 in 23S rRNA and position 2 of adenine 37 in tRNAs.</text>
</comment>
<evidence type="ECO:0000256" key="13">
    <source>
        <dbReference type="HAMAP-Rule" id="MF_01849"/>
    </source>
</evidence>
<dbReference type="EC" id="2.1.1.192" evidence="13"/>
<keyword evidence="7 13" id="KW-0949">S-adenosyl-L-methionine</keyword>
<dbReference type="SUPFAM" id="SSF102114">
    <property type="entry name" value="Radical SAM enzymes"/>
    <property type="match status" value="1"/>
</dbReference>